<organism evidence="6 7">
    <name type="scientific">Amphilophus citrinellus</name>
    <name type="common">Midas cichlid</name>
    <name type="synonym">Cichlasoma citrinellum</name>
    <dbReference type="NCBI Taxonomy" id="61819"/>
    <lineage>
        <taxon>Eukaryota</taxon>
        <taxon>Metazoa</taxon>
        <taxon>Chordata</taxon>
        <taxon>Craniata</taxon>
        <taxon>Vertebrata</taxon>
        <taxon>Euteleostomi</taxon>
        <taxon>Actinopterygii</taxon>
        <taxon>Neopterygii</taxon>
        <taxon>Teleostei</taxon>
        <taxon>Neoteleostei</taxon>
        <taxon>Acanthomorphata</taxon>
        <taxon>Ovalentaria</taxon>
        <taxon>Cichlomorphae</taxon>
        <taxon>Cichliformes</taxon>
        <taxon>Cichlidae</taxon>
        <taxon>New World cichlids</taxon>
        <taxon>Cichlasomatinae</taxon>
        <taxon>Heroini</taxon>
        <taxon>Amphilophus</taxon>
    </lineage>
</organism>
<dbReference type="InterPro" id="IPR045058">
    <property type="entry name" value="GIMA/IAN/Toc"/>
</dbReference>
<dbReference type="Ensembl" id="ENSACIT00000019317.1">
    <property type="protein sequence ID" value="ENSACIP00000018812.1"/>
    <property type="gene ID" value="ENSACIG00000014655.1"/>
</dbReference>
<proteinExistence type="inferred from homology"/>
<dbReference type="Proteomes" id="UP000261340">
    <property type="component" value="Unplaced"/>
</dbReference>
<reference evidence="6" key="1">
    <citation type="submission" date="2025-08" db="UniProtKB">
        <authorList>
            <consortium name="Ensembl"/>
        </authorList>
    </citation>
    <scope>IDENTIFICATION</scope>
</reference>
<dbReference type="AlphaFoldDB" id="A0A3Q0S7M4"/>
<evidence type="ECO:0000256" key="1">
    <source>
        <dbReference type="ARBA" id="ARBA00008535"/>
    </source>
</evidence>
<dbReference type="GO" id="GO:0005525">
    <property type="term" value="F:GTP binding"/>
    <property type="evidence" value="ECO:0007669"/>
    <property type="project" value="UniProtKB-KW"/>
</dbReference>
<keyword evidence="2" id="KW-0547">Nucleotide-binding</keyword>
<feature type="chain" id="PRO_5018535974" description="AIG1-type G domain-containing protein" evidence="4">
    <location>
        <begin position="29"/>
        <end position="266"/>
    </location>
</feature>
<dbReference type="InterPro" id="IPR006703">
    <property type="entry name" value="G_AIG1"/>
</dbReference>
<evidence type="ECO:0000313" key="6">
    <source>
        <dbReference type="Ensembl" id="ENSACIP00000018812.1"/>
    </source>
</evidence>
<dbReference type="PROSITE" id="PS51720">
    <property type="entry name" value="G_AIG1"/>
    <property type="match status" value="1"/>
</dbReference>
<sequence>AWAGCKILAWIQLRIVMIGKTGVGKSAAGNTIVGKEKTFKSNESSESVTVHCQTVKLECTRNIHLVDTPGILDTSKSADTIKKEIAKCIQISTPGPHVFLLVLQIGRFTTEEQNSVDALEKLFGPDASNYMIVLFTYGDKLTHEKKTIHDYLRKGHPKLREVLNRCGNRYHVFDNKNIWNRAQVVELFKKIDDMVAVNGEGYYTDDMFEKAEQIRQQRENMFDNEYLANNKTFMAELVQRILLFQTVLVSGNEDENPEDPSSDSKT</sequence>
<feature type="domain" description="AIG1-type G" evidence="5">
    <location>
        <begin position="10"/>
        <end position="212"/>
    </location>
</feature>
<keyword evidence="3" id="KW-0342">GTP-binding</keyword>
<evidence type="ECO:0000256" key="2">
    <source>
        <dbReference type="ARBA" id="ARBA00022741"/>
    </source>
</evidence>
<dbReference type="FunFam" id="3.40.50.300:FF:000366">
    <property type="entry name" value="GTPase, IMAP family member 2"/>
    <property type="match status" value="1"/>
</dbReference>
<dbReference type="SUPFAM" id="SSF52540">
    <property type="entry name" value="P-loop containing nucleoside triphosphate hydrolases"/>
    <property type="match status" value="1"/>
</dbReference>
<dbReference type="InterPro" id="IPR027417">
    <property type="entry name" value="P-loop_NTPase"/>
</dbReference>
<keyword evidence="4" id="KW-0732">Signal</keyword>
<dbReference type="PANTHER" id="PTHR10903">
    <property type="entry name" value="GTPASE, IMAP FAMILY MEMBER-RELATED"/>
    <property type="match status" value="1"/>
</dbReference>
<dbReference type="STRING" id="61819.ENSACIP00000018812"/>
<dbReference type="OMA" id="TERAKCR"/>
<evidence type="ECO:0000256" key="3">
    <source>
        <dbReference type="ARBA" id="ARBA00023134"/>
    </source>
</evidence>
<dbReference type="CDD" id="cd01852">
    <property type="entry name" value="AIG1"/>
    <property type="match status" value="1"/>
</dbReference>
<evidence type="ECO:0000313" key="7">
    <source>
        <dbReference type="Proteomes" id="UP000261340"/>
    </source>
</evidence>
<feature type="signal peptide" evidence="4">
    <location>
        <begin position="1"/>
        <end position="28"/>
    </location>
</feature>
<evidence type="ECO:0000256" key="4">
    <source>
        <dbReference type="SAM" id="SignalP"/>
    </source>
</evidence>
<evidence type="ECO:0000259" key="5">
    <source>
        <dbReference type="PROSITE" id="PS51720"/>
    </source>
</evidence>
<dbReference type="Pfam" id="PF04548">
    <property type="entry name" value="AIG1"/>
    <property type="match status" value="1"/>
</dbReference>
<dbReference type="GeneTree" id="ENSGT01120000271858"/>
<reference evidence="6" key="2">
    <citation type="submission" date="2025-09" db="UniProtKB">
        <authorList>
            <consortium name="Ensembl"/>
        </authorList>
    </citation>
    <scope>IDENTIFICATION</scope>
</reference>
<keyword evidence="7" id="KW-1185">Reference proteome</keyword>
<comment type="similarity">
    <text evidence="1">Belongs to the TRAFAC class TrmE-Era-EngA-EngB-Septin-like GTPase superfamily. AIG1/Toc34/Toc159-like paraseptin GTPase family. IAN subfamily.</text>
</comment>
<accession>A0A3Q0S7M4</accession>
<name>A0A3Q0S7M4_AMPCI</name>
<dbReference type="PANTHER" id="PTHR10903:SF112">
    <property type="entry name" value="SI:CH211-113E8.5"/>
    <property type="match status" value="1"/>
</dbReference>
<dbReference type="Gene3D" id="3.40.50.300">
    <property type="entry name" value="P-loop containing nucleotide triphosphate hydrolases"/>
    <property type="match status" value="1"/>
</dbReference>
<protein>
    <recommendedName>
        <fullName evidence="5">AIG1-type G domain-containing protein</fullName>
    </recommendedName>
</protein>